<name>A0ABD2QIG9_9PLAT</name>
<dbReference type="AlphaFoldDB" id="A0ABD2QIG9"/>
<gene>
    <name evidence="1" type="ORF">Ciccas_002344</name>
</gene>
<dbReference type="EMBL" id="JBJKFK010000181">
    <property type="protein sequence ID" value="KAL3318997.1"/>
    <property type="molecule type" value="Genomic_DNA"/>
</dbReference>
<organism evidence="1 2">
    <name type="scientific">Cichlidogyrus casuarinus</name>
    <dbReference type="NCBI Taxonomy" id="1844966"/>
    <lineage>
        <taxon>Eukaryota</taxon>
        <taxon>Metazoa</taxon>
        <taxon>Spiralia</taxon>
        <taxon>Lophotrochozoa</taxon>
        <taxon>Platyhelminthes</taxon>
        <taxon>Monogenea</taxon>
        <taxon>Monopisthocotylea</taxon>
        <taxon>Dactylogyridea</taxon>
        <taxon>Ancyrocephalidae</taxon>
        <taxon>Cichlidogyrus</taxon>
    </lineage>
</organism>
<dbReference type="Gene3D" id="3.30.40.10">
    <property type="entry name" value="Zinc/RING finger domain, C3HC4 (zinc finger)"/>
    <property type="match status" value="1"/>
</dbReference>
<protein>
    <recommendedName>
        <fullName evidence="3">RING-type domain-containing protein</fullName>
    </recommendedName>
</protein>
<dbReference type="InterPro" id="IPR013083">
    <property type="entry name" value="Znf_RING/FYVE/PHD"/>
</dbReference>
<proteinExistence type="predicted"/>
<evidence type="ECO:0000313" key="2">
    <source>
        <dbReference type="Proteomes" id="UP001626550"/>
    </source>
</evidence>
<comment type="caution">
    <text evidence="1">The sequence shown here is derived from an EMBL/GenBank/DDBJ whole genome shotgun (WGS) entry which is preliminary data.</text>
</comment>
<evidence type="ECO:0008006" key="3">
    <source>
        <dbReference type="Google" id="ProtNLM"/>
    </source>
</evidence>
<sequence>MATNNEPDDKLFEVDIEKVKEDFFNCIVCFQSYDTEDRLPKLLPCKCNQIICNGCINDLKTKEDLDDVILALQLEQIKTSDDDKPKIHDLLRETFYEILTFIREETKPESPFYKEELKNESGISEAKAIIMSIFEDIFKKVRTYEANAEMRMATEKSLLEKIRILEETLKEKEVIIESLKLDQSSQARSNIIRPRIDDYKLEEQDVIDEEILLE</sequence>
<evidence type="ECO:0000313" key="1">
    <source>
        <dbReference type="EMBL" id="KAL3318997.1"/>
    </source>
</evidence>
<dbReference type="Proteomes" id="UP001626550">
    <property type="component" value="Unassembled WGS sequence"/>
</dbReference>
<reference evidence="1 2" key="1">
    <citation type="submission" date="2024-11" db="EMBL/GenBank/DDBJ databases">
        <title>Adaptive evolution of stress response genes in parasites aligns with host niche diversity.</title>
        <authorList>
            <person name="Hahn C."/>
            <person name="Resl P."/>
        </authorList>
    </citation>
    <scope>NUCLEOTIDE SEQUENCE [LARGE SCALE GENOMIC DNA]</scope>
    <source>
        <strain evidence="1">EGGRZ-B1_66</strain>
        <tissue evidence="1">Body</tissue>
    </source>
</reference>
<keyword evidence="2" id="KW-1185">Reference proteome</keyword>
<accession>A0ABD2QIG9</accession>